<evidence type="ECO:0000256" key="4">
    <source>
        <dbReference type="SAM" id="MobiDB-lite"/>
    </source>
</evidence>
<dbReference type="GO" id="GO:0019073">
    <property type="term" value="P:viral DNA genome packaging"/>
    <property type="evidence" value="ECO:0007669"/>
    <property type="project" value="InterPro"/>
</dbReference>
<keyword evidence="1" id="KW-1188">Viral release from host cell</keyword>
<dbReference type="HAMAP" id="MF_04014">
    <property type="entry name" value="HSV_TRM1"/>
    <property type="match status" value="1"/>
</dbReference>
<dbReference type="EMBL" id="MF385016">
    <property type="protein sequence ID" value="ATA58240.1"/>
    <property type="molecule type" value="Genomic_DNA"/>
</dbReference>
<feature type="compositionally biased region" description="Basic and acidic residues" evidence="4">
    <location>
        <begin position="260"/>
        <end position="273"/>
    </location>
</feature>
<dbReference type="Proteomes" id="UP000290797">
    <property type="component" value="Segment"/>
</dbReference>
<evidence type="ECO:0000256" key="3">
    <source>
        <dbReference type="ARBA" id="ARBA00023219"/>
    </source>
</evidence>
<accession>A0A2D1A3E5</accession>
<feature type="region of interest" description="Disordered" evidence="4">
    <location>
        <begin position="249"/>
        <end position="273"/>
    </location>
</feature>
<feature type="compositionally biased region" description="Low complexity" evidence="4">
    <location>
        <begin position="452"/>
        <end position="461"/>
    </location>
</feature>
<sequence>MARELAAVYSQVFGLALESSLLTFSDPDAIDSGALERNRVRLRALAEELLPLLREQNATHTSGLSLELEHLVSNARGALERASAALLQYRRAGPRAEGRREAFFDNLHMLGGECARHVRTQVIFFGGHAVDISLGLINDAQIFMERLSSVFYCISAQAALACLGETVRFIGQLRGTSPIPDPDTYVSSLPCARCLSELAMLPNQGESPQAMRAGTDCPHVCRPVKAEPVRGLFENELVQLLGIDAATWGDGGDGTGAEAGADRERDQNESEYESLRNESLVRLGKHHIFERASAAVLELSNLIYWNSGTRGRGGPAHGISGCSQMGALMRHEATMHARRAELTALATIAGPGGRPRHFFDTLRPEPLEALFCGGVFCSTDDTIDALRKDCSTTFLRRANYQSVIRRQNELYVRLSNILRDERAEEDAGAEGSWARGGSRRSAGARAGGGSAHGAAQRAESRRALAAATASEDQVRADARARRDAYVQKITRDGLRRLHDCLEKQGDVLRNALTLRVWGSATYEAASRLLNHYLAQAQFLSRGWEDRRGSDESADEAARLFEDSKYVRNSLHTQALSREHVDALTLKFYELVTGPLSRDWAREGFFPVPENVALAHCLDAAGVMPHHMMLITEMIWPTIESKDWVDPRFNRFYCVGGSDLTATQREAWTYVRELVLSVALYNRIWEKDVTIFSTLDLAPTCPGAERCPAPGVYLTYEPEAPLVLIHGGRGWVFKDLYALLYHHLQLSGARNERSPASGAAQTAPASATVH</sequence>
<reference evidence="5" key="1">
    <citation type="journal article" date="2018" name="Virology">
        <title>Isolation, characterization and prevalence of a novel Gammaherpesvirus in Eptesicus fuscus, the North American big brown bat.</title>
        <authorList>
            <person name="Subudhi S."/>
            <person name="Rapin N."/>
            <person name="Dorville N."/>
            <person name="Hill J.E."/>
            <person name="Town J."/>
            <person name="Willis C.K."/>
            <person name="Bollinger T.K."/>
            <person name="Misra V."/>
        </authorList>
    </citation>
    <scope>NUCLEOTIDE SEQUENCE</scope>
</reference>
<feature type="region of interest" description="Disordered" evidence="4">
    <location>
        <begin position="425"/>
        <end position="461"/>
    </location>
</feature>
<protein>
    <submittedName>
        <fullName evidence="5">Processing and transport protein</fullName>
    </submittedName>
</protein>
<keyword evidence="3" id="KW-0231">Viral genome packaging</keyword>
<proteinExistence type="inferred from homology"/>
<dbReference type="Pfam" id="PF01366">
    <property type="entry name" value="PRTP"/>
    <property type="match status" value="1"/>
</dbReference>
<evidence type="ECO:0000313" key="5">
    <source>
        <dbReference type="EMBL" id="ATA58240.1"/>
    </source>
</evidence>
<evidence type="ECO:0000256" key="1">
    <source>
        <dbReference type="ARBA" id="ARBA00022612"/>
    </source>
</evidence>
<keyword evidence="2" id="KW-0426">Late protein</keyword>
<feature type="compositionally biased region" description="Low complexity" evidence="4">
    <location>
        <begin position="429"/>
        <end position="444"/>
    </location>
</feature>
<evidence type="ECO:0000313" key="6">
    <source>
        <dbReference type="Proteomes" id="UP000290797"/>
    </source>
</evidence>
<name>A0A2D1A3E5_9GAMA</name>
<dbReference type="OrthoDB" id="1448at10239"/>
<dbReference type="InterPro" id="IPR000501">
    <property type="entry name" value="UL28/UL56"/>
</dbReference>
<organism evidence="5">
    <name type="scientific">vespertilionid gammaherpesvirus 3</name>
    <dbReference type="NCBI Taxonomy" id="2846598"/>
    <lineage>
        <taxon>Viruses</taxon>
        <taxon>Duplodnaviria</taxon>
        <taxon>Heunggongvirae</taxon>
        <taxon>Peploviricota</taxon>
        <taxon>Herviviricetes</taxon>
        <taxon>Herpesvirales</taxon>
        <taxon>Orthoherpesviridae</taxon>
        <taxon>Gammaherpesvirinae</taxon>
        <taxon>Patagivirus</taxon>
        <taxon>Patagivirus vespertilionidgamma3</taxon>
    </lineage>
</organism>
<evidence type="ECO:0000256" key="2">
    <source>
        <dbReference type="ARBA" id="ARBA00022921"/>
    </source>
</evidence>
<keyword evidence="6" id="KW-1185">Reference proteome</keyword>